<sequence>MPWFPDFVGAAELARRQSLPYDADDPVKRYLTALSDGSPHALEVSWPGRIVVQDPRAGAVTGHRDLRRFVATNQEWLQARRARIETVSSIAEGPRAVVELLARLEIAGTPVDWPVAVVAEAADRYSLHLRTYCSQLVVDGHRHRRAPVLGPGAVRPEGVVGRHLDALVAGDVDGVVATFAEDGYLREAVGGPDVHRGSEELHSFYSRVLKTGDVSFECCQITDDGVRCAVEYNDVSAGRAASPQAGLAVFERTGDGRLAGVRCYDDIELPAPDRAP</sequence>
<protein>
    <recommendedName>
        <fullName evidence="1">SnoaL-like domain-containing protein</fullName>
    </recommendedName>
</protein>
<dbReference type="EMBL" id="VDFR01000003">
    <property type="protein sequence ID" value="TNC52294.1"/>
    <property type="molecule type" value="Genomic_DNA"/>
</dbReference>
<gene>
    <name evidence="2" type="ORF">FHE65_00585</name>
</gene>
<evidence type="ECO:0000259" key="1">
    <source>
        <dbReference type="Pfam" id="PF12680"/>
    </source>
</evidence>
<dbReference type="Proteomes" id="UP000306740">
    <property type="component" value="Unassembled WGS sequence"/>
</dbReference>
<comment type="caution">
    <text evidence="2">The sequence shown here is derived from an EMBL/GenBank/DDBJ whole genome shotgun (WGS) entry which is preliminary data.</text>
</comment>
<dbReference type="Pfam" id="PF12680">
    <property type="entry name" value="SnoaL_2"/>
    <property type="match status" value="2"/>
</dbReference>
<name>A0A5C4N5Q9_9ACTN</name>
<dbReference type="InterPro" id="IPR032710">
    <property type="entry name" value="NTF2-like_dom_sf"/>
</dbReference>
<dbReference type="OrthoDB" id="3827503at2"/>
<dbReference type="AlphaFoldDB" id="A0A5C4N5Q9"/>
<feature type="domain" description="SnoaL-like" evidence="1">
    <location>
        <begin position="160"/>
        <end position="259"/>
    </location>
</feature>
<organism evidence="2 3">
    <name type="scientific">Mumia zhuanghuii</name>
    <dbReference type="NCBI Taxonomy" id="2585211"/>
    <lineage>
        <taxon>Bacteria</taxon>
        <taxon>Bacillati</taxon>
        <taxon>Actinomycetota</taxon>
        <taxon>Actinomycetes</taxon>
        <taxon>Propionibacteriales</taxon>
        <taxon>Nocardioidaceae</taxon>
        <taxon>Mumia</taxon>
    </lineage>
</organism>
<dbReference type="SUPFAM" id="SSF54427">
    <property type="entry name" value="NTF2-like"/>
    <property type="match status" value="2"/>
</dbReference>
<dbReference type="Gene3D" id="3.10.450.50">
    <property type="match status" value="2"/>
</dbReference>
<dbReference type="InterPro" id="IPR037401">
    <property type="entry name" value="SnoaL-like"/>
</dbReference>
<evidence type="ECO:0000313" key="3">
    <source>
        <dbReference type="Proteomes" id="UP000306740"/>
    </source>
</evidence>
<reference evidence="2 3" key="1">
    <citation type="submission" date="2019-05" db="EMBL/GenBank/DDBJ databases">
        <title>Mumia sp. nov., isolated from the intestinal contents of plateau pika (Ochotona curzoniae) in the Qinghai-Tibet plateau of China.</title>
        <authorList>
            <person name="Tian Z."/>
        </authorList>
    </citation>
    <scope>NUCLEOTIDE SEQUENCE [LARGE SCALE GENOMIC DNA]</scope>
    <source>
        <strain evidence="3">527</strain>
    </source>
</reference>
<feature type="domain" description="SnoaL-like" evidence="1">
    <location>
        <begin position="27"/>
        <end position="122"/>
    </location>
</feature>
<dbReference type="RefSeq" id="WP_139104961.1">
    <property type="nucleotide sequence ID" value="NZ_VDFR01000003.1"/>
</dbReference>
<proteinExistence type="predicted"/>
<accession>A0A5C4N5Q9</accession>
<evidence type="ECO:0000313" key="2">
    <source>
        <dbReference type="EMBL" id="TNC52294.1"/>
    </source>
</evidence>